<dbReference type="Proteomes" id="UP000269721">
    <property type="component" value="Unassembled WGS sequence"/>
</dbReference>
<proteinExistence type="predicted"/>
<evidence type="ECO:0000313" key="3">
    <source>
        <dbReference type="Proteomes" id="UP000269721"/>
    </source>
</evidence>
<dbReference type="AlphaFoldDB" id="A0A4P9WMS2"/>
<sequence>LAFDKDLLRRRPPGATLREPTTTDRKGPTAPYELRDDEGQDGGVLRLLQLNAQHPLQPPRRPAQKPPTSRSSKGKAAGGQILNGSAAIKHKLLGGKGGDERSAPPVLFGSWRGLAKEEDIESRRGGRRGMESGLHLLVIYQTMLDPGGPDGRRGGHSDYPLLLRTAAPLQNSTKFAAYTHTPAQFAPTQSRSQPKMGESEWGSQISTA</sequence>
<dbReference type="EMBL" id="KZ994198">
    <property type="protein sequence ID" value="RKO93535.1"/>
    <property type="molecule type" value="Genomic_DNA"/>
</dbReference>
<keyword evidence="3" id="KW-1185">Reference proteome</keyword>
<feature type="non-terminal residue" evidence="2">
    <location>
        <position position="1"/>
    </location>
</feature>
<evidence type="ECO:0000313" key="2">
    <source>
        <dbReference type="EMBL" id="RKO93535.1"/>
    </source>
</evidence>
<name>A0A4P9WMS2_9FUNG</name>
<feature type="region of interest" description="Disordered" evidence="1">
    <location>
        <begin position="182"/>
        <end position="208"/>
    </location>
</feature>
<feature type="region of interest" description="Disordered" evidence="1">
    <location>
        <begin position="1"/>
        <end position="82"/>
    </location>
</feature>
<organism evidence="2 3">
    <name type="scientific">Blyttiomyces helicus</name>
    <dbReference type="NCBI Taxonomy" id="388810"/>
    <lineage>
        <taxon>Eukaryota</taxon>
        <taxon>Fungi</taxon>
        <taxon>Fungi incertae sedis</taxon>
        <taxon>Chytridiomycota</taxon>
        <taxon>Chytridiomycota incertae sedis</taxon>
        <taxon>Chytridiomycetes</taxon>
        <taxon>Chytridiomycetes incertae sedis</taxon>
        <taxon>Blyttiomyces</taxon>
    </lineage>
</organism>
<gene>
    <name evidence="2" type="ORF">BDK51DRAFT_30002</name>
</gene>
<accession>A0A4P9WMS2</accession>
<feature type="compositionally biased region" description="Pro residues" evidence="1">
    <location>
        <begin position="56"/>
        <end position="65"/>
    </location>
</feature>
<reference evidence="3" key="1">
    <citation type="journal article" date="2018" name="Nat. Microbiol.">
        <title>Leveraging single-cell genomics to expand the fungal tree of life.</title>
        <authorList>
            <person name="Ahrendt S.R."/>
            <person name="Quandt C.A."/>
            <person name="Ciobanu D."/>
            <person name="Clum A."/>
            <person name="Salamov A."/>
            <person name="Andreopoulos B."/>
            <person name="Cheng J.F."/>
            <person name="Woyke T."/>
            <person name="Pelin A."/>
            <person name="Henrissat B."/>
            <person name="Reynolds N.K."/>
            <person name="Benny G.L."/>
            <person name="Smith M.E."/>
            <person name="James T.Y."/>
            <person name="Grigoriev I.V."/>
        </authorList>
    </citation>
    <scope>NUCLEOTIDE SEQUENCE [LARGE SCALE GENOMIC DNA]</scope>
</reference>
<protein>
    <submittedName>
        <fullName evidence="2">Uncharacterized protein</fullName>
    </submittedName>
</protein>
<evidence type="ECO:0000256" key="1">
    <source>
        <dbReference type="SAM" id="MobiDB-lite"/>
    </source>
</evidence>